<reference evidence="2" key="1">
    <citation type="journal article" date="2019" name="Int. J. Syst. Evol. Microbiol.">
        <title>The Global Catalogue of Microorganisms (GCM) 10K type strain sequencing project: providing services to taxonomists for standard genome sequencing and annotation.</title>
        <authorList>
            <consortium name="The Broad Institute Genomics Platform"/>
            <consortium name="The Broad Institute Genome Sequencing Center for Infectious Disease"/>
            <person name="Wu L."/>
            <person name="Ma J."/>
        </authorList>
    </citation>
    <scope>NUCLEOTIDE SEQUENCE [LARGE SCALE GENOMIC DNA]</scope>
    <source>
        <strain evidence="2">KCTC 42501</strain>
    </source>
</reference>
<proteinExistence type="predicted"/>
<evidence type="ECO:0000313" key="1">
    <source>
        <dbReference type="EMBL" id="MFC3682228.1"/>
    </source>
</evidence>
<organism evidence="1 2">
    <name type="scientific">Hydrogenophaga luteola</name>
    <dbReference type="NCBI Taxonomy" id="1591122"/>
    <lineage>
        <taxon>Bacteria</taxon>
        <taxon>Pseudomonadati</taxon>
        <taxon>Pseudomonadota</taxon>
        <taxon>Betaproteobacteria</taxon>
        <taxon>Burkholderiales</taxon>
        <taxon>Comamonadaceae</taxon>
        <taxon>Hydrogenophaga</taxon>
    </lineage>
</organism>
<evidence type="ECO:0000313" key="2">
    <source>
        <dbReference type="Proteomes" id="UP001595729"/>
    </source>
</evidence>
<keyword evidence="2" id="KW-1185">Reference proteome</keyword>
<protein>
    <submittedName>
        <fullName evidence="1">Uncharacterized protein</fullName>
    </submittedName>
</protein>
<dbReference type="Proteomes" id="UP001595729">
    <property type="component" value="Unassembled WGS sequence"/>
</dbReference>
<dbReference type="EMBL" id="JBHRXX010000001">
    <property type="protein sequence ID" value="MFC3682228.1"/>
    <property type="molecule type" value="Genomic_DNA"/>
</dbReference>
<accession>A0ABV7W1U1</accession>
<dbReference type="RefSeq" id="WP_382170008.1">
    <property type="nucleotide sequence ID" value="NZ_JBHRXX010000001.1"/>
</dbReference>
<sequence length="188" mass="20920">MKPVVAVLTLILLGACTEGVGYHVELEAPPTIAAEAESSDGQKLVLPLEVDQQAAEAFVRLGFGLNEGQRFQSTAFLTPFLGTTQAAPLIRLVKEYNEFNGERVAAAVEKLRGRISRLEFGREGSPVLYIELPHWTHQREEAETSVQGTRITDAENDRLVDELRQVFVGDLKADEFGVDGRRVRVWWD</sequence>
<dbReference type="PROSITE" id="PS51257">
    <property type="entry name" value="PROKAR_LIPOPROTEIN"/>
    <property type="match status" value="1"/>
</dbReference>
<name>A0ABV7W1U1_9BURK</name>
<gene>
    <name evidence="1" type="ORF">ACFOPI_01410</name>
</gene>
<comment type="caution">
    <text evidence="1">The sequence shown here is derived from an EMBL/GenBank/DDBJ whole genome shotgun (WGS) entry which is preliminary data.</text>
</comment>